<dbReference type="Pfam" id="PF13191">
    <property type="entry name" value="AAA_16"/>
    <property type="match status" value="1"/>
</dbReference>
<dbReference type="Gene3D" id="1.10.10.10">
    <property type="entry name" value="Winged helix-like DNA-binding domain superfamily/Winged helix DNA-binding domain"/>
    <property type="match status" value="1"/>
</dbReference>
<name>M3VB67_GORML</name>
<dbReference type="Gene3D" id="3.40.50.300">
    <property type="entry name" value="P-loop containing nucleotide triphosphate hydrolases"/>
    <property type="match status" value="1"/>
</dbReference>
<dbReference type="GO" id="GO:0005524">
    <property type="term" value="F:ATP binding"/>
    <property type="evidence" value="ECO:0007669"/>
    <property type="project" value="InterPro"/>
</dbReference>
<dbReference type="AlphaFoldDB" id="M3VB67"/>
<sequence>MTWEYRRTEQFDVVRRAWSSGHGVLLSGPAGIGKTALARHFATSIGRRPLWIIATPGMVQTPLAAVASVVETERLGDTAATVETLRARVRSGEIVVVEGAEYLDPSSEAVIARLFTSVACAGLLTARDAAGPVLGRALGAAGVVEVAMTPLELNTVAEMVEHRVDGRLSVDDAVRLHRTTAGNPFLLIACVDSAFDGGSLTVEDGVIALDGAFGGSPDLLDLGADRLERANDAERELIDLLSLCEPLPRAVVDHLGLADGISDAEGGLVLPLDDAVVPGHLIYTAIRRATMGLLERRVRASRLADAMNAVDGGPIGRVHRARLCLDYTMPISAGDLAESAALAFMMGDFPMAERCARAAVTAGGGLGALLQLARAQSGMGRSALAHQTLDGVDPDSLDADELGGYAISAALTFLVGDGDHSGAVTVLDKFEPRLESAAALSSFAAVRALAHVNAGAQAAALRWSRRAQALAAGAPLWTSLGEYVEAESLRRSGEVRRPVHLASDALVQAGQLGSVLATGARRTIVQALLADGDVGTAAAVADKLLEATLLHHVPRAIACATRAAVDIARGQHEPALRLCAESLQSLGEYDRTGLGRGVAMLVALVCAETGDVDGARRAVEQSTRGTVAADGWGGINPRLAAAFTAVAEGELIAPSAVLRDIAQTCIRAEQWTDAVAVLHCAVRWGDVEAARMLTEAAATCEGRTVEVQRRHASALAASDAEGLVLVSGQFADLGFIPSAVDALGQAVVAHRSAGRAGLADTLLTCLSALQGRCGPLDTPALRAALGPAGLTRRESEVTWLLASGESVQQIADRLSVRAPTVRALAARARAKSTVTGH</sequence>
<dbReference type="EMBL" id="BAOP01000012">
    <property type="protein sequence ID" value="GAC79733.1"/>
    <property type="molecule type" value="Genomic_DNA"/>
</dbReference>
<dbReference type="Pfam" id="PF00196">
    <property type="entry name" value="GerE"/>
    <property type="match status" value="1"/>
</dbReference>
<evidence type="ECO:0000313" key="2">
    <source>
        <dbReference type="EMBL" id="GAC79733.1"/>
    </source>
</evidence>
<dbReference type="STRING" id="410332.SAMN04488550_1763"/>
<protein>
    <submittedName>
        <fullName evidence="2">Putative LuxR family transcriptional regulator</fullName>
    </submittedName>
</protein>
<dbReference type="Gene3D" id="1.25.40.10">
    <property type="entry name" value="Tetratricopeptide repeat domain"/>
    <property type="match status" value="1"/>
</dbReference>
<evidence type="ECO:0000259" key="1">
    <source>
        <dbReference type="PROSITE" id="PS00622"/>
    </source>
</evidence>
<dbReference type="SUPFAM" id="SSF52540">
    <property type="entry name" value="P-loop containing nucleoside triphosphate hydrolases"/>
    <property type="match status" value="1"/>
</dbReference>
<gene>
    <name evidence="2" type="ORF">GM1_012_00060</name>
</gene>
<dbReference type="InterPro" id="IPR000792">
    <property type="entry name" value="Tscrpt_reg_LuxR_C"/>
</dbReference>
<proteinExistence type="predicted"/>
<dbReference type="InterPro" id="IPR041664">
    <property type="entry name" value="AAA_16"/>
</dbReference>
<reference evidence="2 3" key="1">
    <citation type="submission" date="2013-02" db="EMBL/GenBank/DDBJ databases">
        <title>Whole genome shotgun sequence of Gordonia malaquae NBRC 108250.</title>
        <authorList>
            <person name="Yoshida I."/>
            <person name="Hosoyama A."/>
            <person name="Tsuchikane K."/>
            <person name="Ando Y."/>
            <person name="Baba S."/>
            <person name="Ohji S."/>
            <person name="Hamada M."/>
            <person name="Tamura T."/>
            <person name="Yamazoe A."/>
            <person name="Yamazaki S."/>
            <person name="Fujita N."/>
        </authorList>
    </citation>
    <scope>NUCLEOTIDE SEQUENCE [LARGE SCALE GENOMIC DNA]</scope>
    <source>
        <strain evidence="2 3">NBRC 108250</strain>
    </source>
</reference>
<dbReference type="InterPro" id="IPR027417">
    <property type="entry name" value="P-loop_NTPase"/>
</dbReference>
<organism evidence="2 3">
    <name type="scientific">Gordonia malaquae NBRC 108250</name>
    <dbReference type="NCBI Taxonomy" id="1223542"/>
    <lineage>
        <taxon>Bacteria</taxon>
        <taxon>Bacillati</taxon>
        <taxon>Actinomycetota</taxon>
        <taxon>Actinomycetes</taxon>
        <taxon>Mycobacteriales</taxon>
        <taxon>Gordoniaceae</taxon>
        <taxon>Gordonia</taxon>
    </lineage>
</organism>
<evidence type="ECO:0000313" key="3">
    <source>
        <dbReference type="Proteomes" id="UP000035009"/>
    </source>
</evidence>
<dbReference type="GO" id="GO:0016887">
    <property type="term" value="F:ATP hydrolysis activity"/>
    <property type="evidence" value="ECO:0007669"/>
    <property type="project" value="InterPro"/>
</dbReference>
<dbReference type="InterPro" id="IPR011990">
    <property type="entry name" value="TPR-like_helical_dom_sf"/>
</dbReference>
<dbReference type="GO" id="GO:0003677">
    <property type="term" value="F:DNA binding"/>
    <property type="evidence" value="ECO:0007669"/>
    <property type="project" value="InterPro"/>
</dbReference>
<dbReference type="InterPro" id="IPR016032">
    <property type="entry name" value="Sig_transdc_resp-reg_C-effctor"/>
</dbReference>
<comment type="caution">
    <text evidence="2">The sequence shown here is derived from an EMBL/GenBank/DDBJ whole genome shotgun (WGS) entry which is preliminary data.</text>
</comment>
<dbReference type="SUPFAM" id="SSF46894">
    <property type="entry name" value="C-terminal effector domain of the bipartite response regulators"/>
    <property type="match status" value="1"/>
</dbReference>
<dbReference type="PROSITE" id="PS00622">
    <property type="entry name" value="HTH_LUXR_1"/>
    <property type="match status" value="1"/>
</dbReference>
<dbReference type="GO" id="GO:0006355">
    <property type="term" value="P:regulation of DNA-templated transcription"/>
    <property type="evidence" value="ECO:0007669"/>
    <property type="project" value="InterPro"/>
</dbReference>
<feature type="domain" description="HTH luxR-type" evidence="1">
    <location>
        <begin position="804"/>
        <end position="831"/>
    </location>
</feature>
<dbReference type="Proteomes" id="UP000035009">
    <property type="component" value="Unassembled WGS sequence"/>
</dbReference>
<dbReference type="InterPro" id="IPR036388">
    <property type="entry name" value="WH-like_DNA-bd_sf"/>
</dbReference>
<dbReference type="eggNOG" id="COG2909">
    <property type="taxonomic scope" value="Bacteria"/>
</dbReference>
<dbReference type="PRINTS" id="PR00830">
    <property type="entry name" value="ENDOLAPTASE"/>
</dbReference>
<accession>M3VB67</accession>
<keyword evidence="3" id="KW-1185">Reference proteome</keyword>